<name>A0A0C9V318_SPHS4</name>
<dbReference type="GO" id="GO:0005634">
    <property type="term" value="C:nucleus"/>
    <property type="evidence" value="ECO:0007669"/>
    <property type="project" value="TreeGrafter"/>
</dbReference>
<gene>
    <name evidence="2" type="ORF">M422DRAFT_128556</name>
</gene>
<dbReference type="Pfam" id="PF03184">
    <property type="entry name" value="DDE_1"/>
    <property type="match status" value="1"/>
</dbReference>
<feature type="non-terminal residue" evidence="2">
    <location>
        <position position="1"/>
    </location>
</feature>
<dbReference type="InterPro" id="IPR050863">
    <property type="entry name" value="CenT-Element_Derived"/>
</dbReference>
<evidence type="ECO:0000313" key="2">
    <source>
        <dbReference type="EMBL" id="KIJ31881.1"/>
    </source>
</evidence>
<keyword evidence="3" id="KW-1185">Reference proteome</keyword>
<feature type="domain" description="DDE-1" evidence="1">
    <location>
        <begin position="131"/>
        <end position="210"/>
    </location>
</feature>
<dbReference type="GO" id="GO:0003677">
    <property type="term" value="F:DNA binding"/>
    <property type="evidence" value="ECO:0007669"/>
    <property type="project" value="TreeGrafter"/>
</dbReference>
<evidence type="ECO:0000259" key="1">
    <source>
        <dbReference type="Pfam" id="PF03184"/>
    </source>
</evidence>
<organism evidence="2 3">
    <name type="scientific">Sphaerobolus stellatus (strain SS14)</name>
    <dbReference type="NCBI Taxonomy" id="990650"/>
    <lineage>
        <taxon>Eukaryota</taxon>
        <taxon>Fungi</taxon>
        <taxon>Dikarya</taxon>
        <taxon>Basidiomycota</taxon>
        <taxon>Agaricomycotina</taxon>
        <taxon>Agaricomycetes</taxon>
        <taxon>Phallomycetidae</taxon>
        <taxon>Geastrales</taxon>
        <taxon>Sphaerobolaceae</taxon>
        <taxon>Sphaerobolus</taxon>
    </lineage>
</organism>
<sequence>WIQRFLKQHPEISAYKPRPLDPKQARAFNPITVNVYFDLLLKTITDYDIPVENIYNTDEKGVQLGGGKKSSSTQRIFTTGSKNCYVLKGDSLLLCTIIEAVCADGIICPPGIIMPPGATGDWLDIEGLGCFTQSANRWTDNFICHQWFEKAFIPFAKPRNTSGKPILLISDGHQSHETNEMKELAYENKIVLLSLPPHCTHMLQSLDVGV</sequence>
<dbReference type="PANTHER" id="PTHR19303:SF74">
    <property type="entry name" value="POGO TRANSPOSABLE ELEMENT WITH KRAB DOMAIN"/>
    <property type="match status" value="1"/>
</dbReference>
<dbReference type="Proteomes" id="UP000054279">
    <property type="component" value="Unassembled WGS sequence"/>
</dbReference>
<dbReference type="HOGENOM" id="CLU_013929_2_0_1"/>
<proteinExistence type="predicted"/>
<reference evidence="2 3" key="1">
    <citation type="submission" date="2014-06" db="EMBL/GenBank/DDBJ databases">
        <title>Evolutionary Origins and Diversification of the Mycorrhizal Mutualists.</title>
        <authorList>
            <consortium name="DOE Joint Genome Institute"/>
            <consortium name="Mycorrhizal Genomics Consortium"/>
            <person name="Kohler A."/>
            <person name="Kuo A."/>
            <person name="Nagy L.G."/>
            <person name="Floudas D."/>
            <person name="Copeland A."/>
            <person name="Barry K.W."/>
            <person name="Cichocki N."/>
            <person name="Veneault-Fourrey C."/>
            <person name="LaButti K."/>
            <person name="Lindquist E.A."/>
            <person name="Lipzen A."/>
            <person name="Lundell T."/>
            <person name="Morin E."/>
            <person name="Murat C."/>
            <person name="Riley R."/>
            <person name="Ohm R."/>
            <person name="Sun H."/>
            <person name="Tunlid A."/>
            <person name="Henrissat B."/>
            <person name="Grigoriev I.V."/>
            <person name="Hibbett D.S."/>
            <person name="Martin F."/>
        </authorList>
    </citation>
    <scope>NUCLEOTIDE SEQUENCE [LARGE SCALE GENOMIC DNA]</scope>
    <source>
        <strain evidence="2 3">SS14</strain>
    </source>
</reference>
<feature type="non-terminal residue" evidence="2">
    <location>
        <position position="210"/>
    </location>
</feature>
<dbReference type="PANTHER" id="PTHR19303">
    <property type="entry name" value="TRANSPOSON"/>
    <property type="match status" value="1"/>
</dbReference>
<dbReference type="Gene3D" id="3.30.420.10">
    <property type="entry name" value="Ribonuclease H-like superfamily/Ribonuclease H"/>
    <property type="match status" value="1"/>
</dbReference>
<dbReference type="InterPro" id="IPR036397">
    <property type="entry name" value="RNaseH_sf"/>
</dbReference>
<accession>A0A0C9V318</accession>
<dbReference type="EMBL" id="KN837235">
    <property type="protein sequence ID" value="KIJ31881.1"/>
    <property type="molecule type" value="Genomic_DNA"/>
</dbReference>
<dbReference type="AlphaFoldDB" id="A0A0C9V318"/>
<dbReference type="OrthoDB" id="3265672at2759"/>
<dbReference type="InterPro" id="IPR004875">
    <property type="entry name" value="DDE_SF_endonuclease_dom"/>
</dbReference>
<protein>
    <recommendedName>
        <fullName evidence="1">DDE-1 domain-containing protein</fullName>
    </recommendedName>
</protein>
<evidence type="ECO:0000313" key="3">
    <source>
        <dbReference type="Proteomes" id="UP000054279"/>
    </source>
</evidence>